<proteinExistence type="predicted"/>
<evidence type="ECO:0000313" key="5">
    <source>
        <dbReference type="EMBL" id="MFC3680869.1"/>
    </source>
</evidence>
<dbReference type="PANTHER" id="PTHR47870">
    <property type="entry name" value="CYTOCHROME C-TYPE BIOGENESIS PROTEIN CCMH"/>
    <property type="match status" value="1"/>
</dbReference>
<sequence>MIWALLLLLVPLLGFLIKPVFFRGNVQVISQSEENLHLYQERCSELKNSDLDESTREALQLELDREFLASADEQQHSDVDVGGKNRWLLALSLFAATLAATFLMYQHWGAANEIRATELLRKSSEAQLSVPEREELLSRLALAASKNPDEIEWDYLRARLLNAEGDFAQAAAVFADILVALPEEAVADRATAMTMLAQAQFFAADQQVETQHYELIQQALQLMPDNRQAMGLAGIFAFELQHYNDAIQHWKNIWLSLPAGQEAAYLEQGIRRAAERLTQQGEAVDLSWLQRPEIKVLVDISVAAKAAAQAQDTVFVLAKAVSGPAMPLAAQRLTVADLPQVITLSDAQAMMPGMNLSSYDQVTLVARVSKSGQPVAQAGDWQVEKTPVSNKEPALIKLVISELVQ</sequence>
<dbReference type="NCBIfam" id="TIGR03142">
    <property type="entry name" value="cytochro_ccmI"/>
    <property type="match status" value="1"/>
</dbReference>
<dbReference type="Gene3D" id="1.25.40.10">
    <property type="entry name" value="Tetratricopeptide repeat domain"/>
    <property type="match status" value="1"/>
</dbReference>
<evidence type="ECO:0000259" key="4">
    <source>
        <dbReference type="Pfam" id="PF23892"/>
    </source>
</evidence>
<dbReference type="InterPro" id="IPR051263">
    <property type="entry name" value="C-type_cytochrome_biogenesis"/>
</dbReference>
<evidence type="ECO:0000256" key="2">
    <source>
        <dbReference type="ARBA" id="ARBA00022748"/>
    </source>
</evidence>
<accession>A0ABV7VUJ3</accession>
<dbReference type="Pfam" id="PF23892">
    <property type="entry name" value="Ig_CycH"/>
    <property type="match status" value="1"/>
</dbReference>
<keyword evidence="3" id="KW-0472">Membrane</keyword>
<protein>
    <submittedName>
        <fullName evidence="5">C-type cytochrome biogenesis protein CcmI</fullName>
    </submittedName>
</protein>
<feature type="transmembrane region" description="Helical" evidence="3">
    <location>
        <begin position="87"/>
        <end position="105"/>
    </location>
</feature>
<reference evidence="6" key="1">
    <citation type="journal article" date="2019" name="Int. J. Syst. Evol. Microbiol.">
        <title>The Global Catalogue of Microorganisms (GCM) 10K type strain sequencing project: providing services to taxonomists for standard genome sequencing and annotation.</title>
        <authorList>
            <consortium name="The Broad Institute Genomics Platform"/>
            <consortium name="The Broad Institute Genome Sequencing Center for Infectious Disease"/>
            <person name="Wu L."/>
            <person name="Ma J."/>
        </authorList>
    </citation>
    <scope>NUCLEOTIDE SEQUENCE [LARGE SCALE GENOMIC DNA]</scope>
    <source>
        <strain evidence="6">KCTC 42424</strain>
    </source>
</reference>
<comment type="subcellular location">
    <subcellularLocation>
        <location evidence="1">Cell envelope</location>
    </subcellularLocation>
</comment>
<evidence type="ECO:0000256" key="1">
    <source>
        <dbReference type="ARBA" id="ARBA00004196"/>
    </source>
</evidence>
<gene>
    <name evidence="5" type="primary">ccmI</name>
    <name evidence="5" type="ORF">ACFOMG_12240</name>
</gene>
<evidence type="ECO:0000256" key="3">
    <source>
        <dbReference type="SAM" id="Phobius"/>
    </source>
</evidence>
<keyword evidence="3" id="KW-0812">Transmembrane</keyword>
<dbReference type="PANTHER" id="PTHR47870:SF1">
    <property type="entry name" value="CYTOCHROME C-TYPE BIOGENESIS PROTEIN CCMH"/>
    <property type="match status" value="1"/>
</dbReference>
<keyword evidence="6" id="KW-1185">Reference proteome</keyword>
<dbReference type="Proteomes" id="UP001595722">
    <property type="component" value="Unassembled WGS sequence"/>
</dbReference>
<dbReference type="InterPro" id="IPR017560">
    <property type="entry name" value="Cyt_c_biogenesis_CcmI"/>
</dbReference>
<dbReference type="EMBL" id="JBHRYB010000013">
    <property type="protein sequence ID" value="MFC3680869.1"/>
    <property type="molecule type" value="Genomic_DNA"/>
</dbReference>
<comment type="caution">
    <text evidence="5">The sequence shown here is derived from an EMBL/GenBank/DDBJ whole genome shotgun (WGS) entry which is preliminary data.</text>
</comment>
<keyword evidence="3" id="KW-1133">Transmembrane helix</keyword>
<keyword evidence="2" id="KW-0201">Cytochrome c-type biogenesis</keyword>
<name>A0ABV7VUJ3_9GAMM</name>
<feature type="domain" description="Cytochrome c-type biogenesis protein H Ig-like" evidence="4">
    <location>
        <begin position="294"/>
        <end position="400"/>
    </location>
</feature>
<dbReference type="RefSeq" id="WP_376866968.1">
    <property type="nucleotide sequence ID" value="NZ_JBHRYB010000013.1"/>
</dbReference>
<organism evidence="5 6">
    <name type="scientific">Bacterioplanoides pacificum</name>
    <dbReference type="NCBI Taxonomy" id="1171596"/>
    <lineage>
        <taxon>Bacteria</taxon>
        <taxon>Pseudomonadati</taxon>
        <taxon>Pseudomonadota</taxon>
        <taxon>Gammaproteobacteria</taxon>
        <taxon>Oceanospirillales</taxon>
        <taxon>Oceanospirillaceae</taxon>
        <taxon>Bacterioplanoides</taxon>
    </lineage>
</organism>
<evidence type="ECO:0000313" key="6">
    <source>
        <dbReference type="Proteomes" id="UP001595722"/>
    </source>
</evidence>
<dbReference type="SUPFAM" id="SSF48452">
    <property type="entry name" value="TPR-like"/>
    <property type="match status" value="1"/>
</dbReference>
<dbReference type="InterPro" id="IPR011990">
    <property type="entry name" value="TPR-like_helical_dom_sf"/>
</dbReference>
<dbReference type="InterPro" id="IPR056412">
    <property type="entry name" value="Ig_CycH"/>
</dbReference>